<dbReference type="Gene3D" id="1.20.1530.20">
    <property type="match status" value="1"/>
</dbReference>
<evidence type="ECO:0000256" key="2">
    <source>
        <dbReference type="ARBA" id="ARBA00005551"/>
    </source>
</evidence>
<feature type="domain" description="RCK N-terminal" evidence="8">
    <location>
        <begin position="405"/>
        <end position="521"/>
    </location>
</feature>
<dbReference type="GO" id="GO:0006813">
    <property type="term" value="P:potassium ion transport"/>
    <property type="evidence" value="ECO:0007669"/>
    <property type="project" value="InterPro"/>
</dbReference>
<evidence type="ECO:0000256" key="5">
    <source>
        <dbReference type="ARBA" id="ARBA00022989"/>
    </source>
</evidence>
<dbReference type="GO" id="GO:0015297">
    <property type="term" value="F:antiporter activity"/>
    <property type="evidence" value="ECO:0007669"/>
    <property type="project" value="InterPro"/>
</dbReference>
<dbReference type="OrthoDB" id="43518at2157"/>
<sequence>MALPILKDIVIIFGLAFLVLILFQRMKMPTIVGFFITGMIAGPQVLGLVQDTEQIRLMAEVGVILLLFTIGLELSTEKFGEFKRTALLGGTLQILLTIIIILIILSKVGLNFGKALFIGFLVSLSSTAVVLKVLQDSEQIESPHGMVSTSILIFQDLAAVPMILLVPVLAGANKGITLPSVILKGAIIIAFTLIASKYIIPRILHLAAKTKSRELFLVTVIFVCASVTWLTSEAGLSPALGAFIAGFMVAQTDYAHRAQGIILPFEEIFLSFFFVSLGMLVDLNFLFTHYTLILAGVAIVIFIKFLINNVVGFLLGYSIRVMVLVALMLSQIGEFSFIISESGLKYGIIDSVTFQGLLLVSVVTMALTPFVIMASPHIADRFMKFPLPRKVRRGRYYEKPAKLPEDHLIIIGTGLTGQKLVNMADENNIPYVGVDINPEVVNRLKDEGYNIYYGDATHLNVLKHFNVSEAAVMVVAITDYDSTVHVVHEARHLNPLMKIIVRIRGFEDEEPLYRAGADIVISEKREATKRITEEIFTCYKDICKLE</sequence>
<dbReference type="PANTHER" id="PTHR42751">
    <property type="entry name" value="SODIUM/HYDROGEN EXCHANGER FAMILY/TRKA DOMAIN PROTEIN"/>
    <property type="match status" value="1"/>
</dbReference>
<reference evidence="9 10" key="1">
    <citation type="submission" date="2018-06" db="EMBL/GenBank/DDBJ databases">
        <title>Draft genome sequence of hyperthermophilic methanogen Methanothermobacter tenebrarum sp. MCM-B 1447.</title>
        <authorList>
            <person name="Pore S.D."/>
            <person name="Dagar S."/>
            <person name="Dhakephalkar P.K."/>
        </authorList>
    </citation>
    <scope>NUCLEOTIDE SEQUENCE [LARGE SCALE GENOMIC DNA]</scope>
    <source>
        <strain evidence="9 10">MCM B 1447</strain>
    </source>
</reference>
<feature type="transmembrane region" description="Helical" evidence="7">
    <location>
        <begin position="30"/>
        <end position="49"/>
    </location>
</feature>
<evidence type="ECO:0000313" key="9">
    <source>
        <dbReference type="EMBL" id="RAO78719.1"/>
    </source>
</evidence>
<dbReference type="RefSeq" id="WP_112094236.1">
    <property type="nucleotide sequence ID" value="NZ_QLOE01000008.1"/>
</dbReference>
<dbReference type="Pfam" id="PF00999">
    <property type="entry name" value="Na_H_Exchanger"/>
    <property type="match status" value="1"/>
</dbReference>
<feature type="transmembrane region" description="Helical" evidence="7">
    <location>
        <begin position="287"/>
        <end position="307"/>
    </location>
</feature>
<feature type="transmembrane region" description="Helical" evidence="7">
    <location>
        <begin position="261"/>
        <end position="281"/>
    </location>
</feature>
<keyword evidence="10" id="KW-1185">Reference proteome</keyword>
<dbReference type="InterPro" id="IPR006153">
    <property type="entry name" value="Cation/H_exchanger_TM"/>
</dbReference>
<evidence type="ECO:0000256" key="7">
    <source>
        <dbReference type="SAM" id="Phobius"/>
    </source>
</evidence>
<feature type="transmembrane region" description="Helical" evidence="7">
    <location>
        <begin position="55"/>
        <end position="74"/>
    </location>
</feature>
<evidence type="ECO:0000256" key="1">
    <source>
        <dbReference type="ARBA" id="ARBA00004141"/>
    </source>
</evidence>
<dbReference type="Pfam" id="PF02254">
    <property type="entry name" value="TrkA_N"/>
    <property type="match status" value="1"/>
</dbReference>
<comment type="caution">
    <text evidence="9">The sequence shown here is derived from an EMBL/GenBank/DDBJ whole genome shotgun (WGS) entry which is preliminary data.</text>
</comment>
<keyword evidence="4 7" id="KW-0812">Transmembrane</keyword>
<feature type="transmembrane region" description="Helical" evidence="7">
    <location>
        <begin position="352"/>
        <end position="374"/>
    </location>
</feature>
<feature type="transmembrane region" description="Helical" evidence="7">
    <location>
        <begin position="112"/>
        <end position="134"/>
    </location>
</feature>
<keyword evidence="3" id="KW-0813">Transport</keyword>
<dbReference type="PROSITE" id="PS51201">
    <property type="entry name" value="RCK_N"/>
    <property type="match status" value="1"/>
</dbReference>
<dbReference type="GO" id="GO:0016020">
    <property type="term" value="C:membrane"/>
    <property type="evidence" value="ECO:0007669"/>
    <property type="project" value="UniProtKB-SubCell"/>
</dbReference>
<comment type="subcellular location">
    <subcellularLocation>
        <location evidence="1">Membrane</location>
        <topology evidence="1">Multi-pass membrane protein</topology>
    </subcellularLocation>
</comment>
<dbReference type="InterPro" id="IPR036291">
    <property type="entry name" value="NAD(P)-bd_dom_sf"/>
</dbReference>
<evidence type="ECO:0000256" key="4">
    <source>
        <dbReference type="ARBA" id="ARBA00022692"/>
    </source>
</evidence>
<dbReference type="Gene3D" id="3.40.50.720">
    <property type="entry name" value="NAD(P)-binding Rossmann-like Domain"/>
    <property type="match status" value="1"/>
</dbReference>
<feature type="transmembrane region" description="Helical" evidence="7">
    <location>
        <begin position="86"/>
        <end position="106"/>
    </location>
</feature>
<name>A0A328P9D6_9EURY</name>
<comment type="similarity">
    <text evidence="2">Belongs to the monovalent cation:proton antiporter 2 (CPA2) transporter (TC 2.A.37) family.</text>
</comment>
<dbReference type="InterPro" id="IPR038770">
    <property type="entry name" value="Na+/solute_symporter_sf"/>
</dbReference>
<dbReference type="GO" id="GO:1902600">
    <property type="term" value="P:proton transmembrane transport"/>
    <property type="evidence" value="ECO:0007669"/>
    <property type="project" value="InterPro"/>
</dbReference>
<dbReference type="AlphaFoldDB" id="A0A328P9D6"/>
<evidence type="ECO:0000259" key="8">
    <source>
        <dbReference type="PROSITE" id="PS51201"/>
    </source>
</evidence>
<dbReference type="EMBL" id="QLOE01000008">
    <property type="protein sequence ID" value="RAO78719.1"/>
    <property type="molecule type" value="Genomic_DNA"/>
</dbReference>
<dbReference type="Proteomes" id="UP000249782">
    <property type="component" value="Unassembled WGS sequence"/>
</dbReference>
<feature type="transmembrane region" description="Helical" evidence="7">
    <location>
        <begin position="212"/>
        <end position="230"/>
    </location>
</feature>
<dbReference type="SUPFAM" id="SSF51735">
    <property type="entry name" value="NAD(P)-binding Rossmann-fold domains"/>
    <property type="match status" value="1"/>
</dbReference>
<feature type="transmembrane region" description="Helical" evidence="7">
    <location>
        <begin position="6"/>
        <end position="23"/>
    </location>
</feature>
<organism evidence="9 10">
    <name type="scientific">Methanothermobacter tenebrarum</name>
    <dbReference type="NCBI Taxonomy" id="680118"/>
    <lineage>
        <taxon>Archaea</taxon>
        <taxon>Methanobacteriati</taxon>
        <taxon>Methanobacteriota</taxon>
        <taxon>Methanomada group</taxon>
        <taxon>Methanobacteria</taxon>
        <taxon>Methanobacteriales</taxon>
        <taxon>Methanobacteriaceae</taxon>
        <taxon>Methanothermobacter</taxon>
    </lineage>
</organism>
<protein>
    <submittedName>
        <fullName evidence="9">Potassium transporter KefB</fullName>
    </submittedName>
</protein>
<dbReference type="InterPro" id="IPR003148">
    <property type="entry name" value="RCK_N"/>
</dbReference>
<feature type="transmembrane region" description="Helical" evidence="7">
    <location>
        <begin position="146"/>
        <end position="169"/>
    </location>
</feature>
<evidence type="ECO:0000313" key="10">
    <source>
        <dbReference type="Proteomes" id="UP000249782"/>
    </source>
</evidence>
<keyword evidence="6 7" id="KW-0472">Membrane</keyword>
<dbReference type="PANTHER" id="PTHR42751:SF3">
    <property type="entry name" value="SODIUM_GLUTAMATE SYMPORTER"/>
    <property type="match status" value="1"/>
</dbReference>
<gene>
    <name evidence="9" type="ORF">DPC56_06320</name>
</gene>
<accession>A0A328P9D6</accession>
<evidence type="ECO:0000256" key="3">
    <source>
        <dbReference type="ARBA" id="ARBA00022448"/>
    </source>
</evidence>
<feature type="transmembrane region" description="Helical" evidence="7">
    <location>
        <begin position="319"/>
        <end position="340"/>
    </location>
</feature>
<proteinExistence type="inferred from homology"/>
<feature type="transmembrane region" description="Helical" evidence="7">
    <location>
        <begin position="181"/>
        <end position="200"/>
    </location>
</feature>
<keyword evidence="5 7" id="KW-1133">Transmembrane helix</keyword>
<evidence type="ECO:0000256" key="6">
    <source>
        <dbReference type="ARBA" id="ARBA00023136"/>
    </source>
</evidence>